<dbReference type="PANTHER" id="PTHR34414">
    <property type="entry name" value="HET DOMAIN-CONTAINING PROTEIN-RELATED"/>
    <property type="match status" value="1"/>
</dbReference>
<protein>
    <submittedName>
        <fullName evidence="2">Uncharacterized protein</fullName>
    </submittedName>
</protein>
<dbReference type="Proteomes" id="UP000193144">
    <property type="component" value="Unassembled WGS sequence"/>
</dbReference>
<keyword evidence="3" id="KW-1185">Reference proteome</keyword>
<name>A0A1Y2A4Z5_9PLEO</name>
<dbReference type="AlphaFoldDB" id="A0A1Y2A4Z5"/>
<dbReference type="STRING" id="1231657.A0A1Y2A4Z5"/>
<sequence>MAPRLWIMTTLSSANINPLQRQLVKGREIIVTEEPWLHLVWIHDCIFIKPMPRYLLSQAFWAIDLWKAATGFVRTYRYLIQHESDFNIAQQEHLRLIPKDVEWALFCQFISELDHIEDSAVSRRYWYGELRLTRLNFYALLLLGKFYSEQVALASEQLMTAHWEPLWYVSRWFSIVSLLGAAIVLMWFVLLWLWIFLDEWIYTFLSILLGCLRKLIHWKGGAGAYG</sequence>
<evidence type="ECO:0000313" key="3">
    <source>
        <dbReference type="Proteomes" id="UP000193144"/>
    </source>
</evidence>
<gene>
    <name evidence="2" type="ORF">BCR34DRAFT_621770</name>
</gene>
<keyword evidence="1" id="KW-1133">Transmembrane helix</keyword>
<keyword evidence="1" id="KW-0472">Membrane</keyword>
<evidence type="ECO:0000313" key="2">
    <source>
        <dbReference type="EMBL" id="ORY17572.1"/>
    </source>
</evidence>
<accession>A0A1Y2A4Z5</accession>
<dbReference type="InterPro" id="IPR046536">
    <property type="entry name" value="DUF6601"/>
</dbReference>
<evidence type="ECO:0000256" key="1">
    <source>
        <dbReference type="SAM" id="Phobius"/>
    </source>
</evidence>
<dbReference type="EMBL" id="MCFA01000011">
    <property type="protein sequence ID" value="ORY17572.1"/>
    <property type="molecule type" value="Genomic_DNA"/>
</dbReference>
<organism evidence="2 3">
    <name type="scientific">Clohesyomyces aquaticus</name>
    <dbReference type="NCBI Taxonomy" id="1231657"/>
    <lineage>
        <taxon>Eukaryota</taxon>
        <taxon>Fungi</taxon>
        <taxon>Dikarya</taxon>
        <taxon>Ascomycota</taxon>
        <taxon>Pezizomycotina</taxon>
        <taxon>Dothideomycetes</taxon>
        <taxon>Pleosporomycetidae</taxon>
        <taxon>Pleosporales</taxon>
        <taxon>Lindgomycetaceae</taxon>
        <taxon>Clohesyomyces</taxon>
    </lineage>
</organism>
<dbReference type="PANTHER" id="PTHR34414:SF1">
    <property type="entry name" value="SUBTILISIN-LIKE SERINE PROTEASE"/>
    <property type="match status" value="1"/>
</dbReference>
<feature type="transmembrane region" description="Helical" evidence="1">
    <location>
        <begin position="172"/>
        <end position="194"/>
    </location>
</feature>
<comment type="caution">
    <text evidence="2">The sequence shown here is derived from an EMBL/GenBank/DDBJ whole genome shotgun (WGS) entry which is preliminary data.</text>
</comment>
<proteinExistence type="predicted"/>
<dbReference type="OrthoDB" id="5086500at2759"/>
<dbReference type="Pfam" id="PF20246">
    <property type="entry name" value="DUF6601"/>
    <property type="match status" value="1"/>
</dbReference>
<keyword evidence="1" id="KW-0812">Transmembrane</keyword>
<reference evidence="2 3" key="1">
    <citation type="submission" date="2016-07" db="EMBL/GenBank/DDBJ databases">
        <title>Pervasive Adenine N6-methylation of Active Genes in Fungi.</title>
        <authorList>
            <consortium name="DOE Joint Genome Institute"/>
            <person name="Mondo S.J."/>
            <person name="Dannebaum R.O."/>
            <person name="Kuo R.C."/>
            <person name="Labutti K."/>
            <person name="Haridas S."/>
            <person name="Kuo A."/>
            <person name="Salamov A."/>
            <person name="Ahrendt S.R."/>
            <person name="Lipzen A."/>
            <person name="Sullivan W."/>
            <person name="Andreopoulos W.B."/>
            <person name="Clum A."/>
            <person name="Lindquist E."/>
            <person name="Daum C."/>
            <person name="Ramamoorthy G.K."/>
            <person name="Gryganskyi A."/>
            <person name="Culley D."/>
            <person name="Magnuson J.K."/>
            <person name="James T.Y."/>
            <person name="O'Malley M.A."/>
            <person name="Stajich J.E."/>
            <person name="Spatafora J.W."/>
            <person name="Visel A."/>
            <person name="Grigoriev I.V."/>
        </authorList>
    </citation>
    <scope>NUCLEOTIDE SEQUENCE [LARGE SCALE GENOMIC DNA]</scope>
    <source>
        <strain evidence="2 3">CBS 115471</strain>
    </source>
</reference>